<dbReference type="EMBL" id="BNAB01000015">
    <property type="protein sequence ID" value="GHE04191.1"/>
    <property type="molecule type" value="Genomic_DNA"/>
</dbReference>
<reference evidence="2 3" key="2">
    <citation type="submission" date="2016-10" db="EMBL/GenBank/DDBJ databases">
        <authorList>
            <person name="Varghese N."/>
            <person name="Submissions S."/>
        </authorList>
    </citation>
    <scope>NUCLEOTIDE SEQUENCE [LARGE SCALE GENOMIC DNA]</scope>
    <source>
        <strain evidence="2 3">DSM 24802</strain>
    </source>
</reference>
<evidence type="ECO:0000313" key="3">
    <source>
        <dbReference type="Proteomes" id="UP000199541"/>
    </source>
</evidence>
<protein>
    <submittedName>
        <fullName evidence="1">Uncharacterized protein</fullName>
    </submittedName>
</protein>
<comment type="caution">
    <text evidence="1">The sequence shown here is derived from an EMBL/GenBank/DDBJ whole genome shotgun (WGS) entry which is preliminary data.</text>
</comment>
<dbReference type="RefSeq" id="WP_051645821.1">
    <property type="nucleotide sequence ID" value="NZ_BNAB01000015.1"/>
</dbReference>
<dbReference type="EMBL" id="FNOB01000018">
    <property type="protein sequence ID" value="SDX50831.1"/>
    <property type="molecule type" value="Genomic_DNA"/>
</dbReference>
<reference evidence="1" key="1">
    <citation type="journal article" date="2014" name="Int. J. Syst. Evol. Microbiol.">
        <title>Complete genome sequence of Corynebacterium casei LMG S-19264T (=DSM 44701T), isolated from a smear-ripened cheese.</title>
        <authorList>
            <consortium name="US DOE Joint Genome Institute (JGI-PGF)"/>
            <person name="Walter F."/>
            <person name="Albersmeier A."/>
            <person name="Kalinowski J."/>
            <person name="Ruckert C."/>
        </authorList>
    </citation>
    <scope>NUCLEOTIDE SEQUENCE</scope>
    <source>
        <strain evidence="1">CGMCC 1.10859</strain>
    </source>
</reference>
<gene>
    <name evidence="1" type="ORF">GCM10008024_30440</name>
    <name evidence="2" type="ORF">SAMN05444006_11861</name>
</gene>
<name>A0AAN5A0T9_9RHOB</name>
<evidence type="ECO:0000313" key="2">
    <source>
        <dbReference type="EMBL" id="SDX50831.1"/>
    </source>
</evidence>
<accession>A0AAN5A0T9</accession>
<evidence type="ECO:0000313" key="4">
    <source>
        <dbReference type="Proteomes" id="UP000634647"/>
    </source>
</evidence>
<proteinExistence type="predicted"/>
<dbReference type="AlphaFoldDB" id="A0AAN5A0T9"/>
<dbReference type="Proteomes" id="UP000634647">
    <property type="component" value="Unassembled WGS sequence"/>
</dbReference>
<evidence type="ECO:0000313" key="1">
    <source>
        <dbReference type="EMBL" id="GHE04191.1"/>
    </source>
</evidence>
<organism evidence="1 4">
    <name type="scientific">Allgaiera indica</name>
    <dbReference type="NCBI Taxonomy" id="765699"/>
    <lineage>
        <taxon>Bacteria</taxon>
        <taxon>Pseudomonadati</taxon>
        <taxon>Pseudomonadota</taxon>
        <taxon>Alphaproteobacteria</taxon>
        <taxon>Rhodobacterales</taxon>
        <taxon>Paracoccaceae</taxon>
        <taxon>Allgaiera</taxon>
    </lineage>
</organism>
<sequence length="132" mass="14744">MQHTPDLQSLLHNLNTTRHFFGWLREEGDSLIASAKLLGGAKWAKCAHRVVGCAKAGDDIAVWRKDLHALRRLLHLEFTDDIESEEAHLFMAIHPDDPRADEARICAEALDRGLSALEALRRSGLTNVREAA</sequence>
<keyword evidence="3" id="KW-1185">Reference proteome</keyword>
<dbReference type="Proteomes" id="UP000199541">
    <property type="component" value="Unassembled WGS sequence"/>
</dbReference>
<reference evidence="1" key="3">
    <citation type="submission" date="2023-06" db="EMBL/GenBank/DDBJ databases">
        <authorList>
            <person name="Sun Q."/>
            <person name="Zhou Y."/>
        </authorList>
    </citation>
    <scope>NUCLEOTIDE SEQUENCE</scope>
    <source>
        <strain evidence="1">CGMCC 1.10859</strain>
    </source>
</reference>